<gene>
    <name evidence="2" type="ORF">JYK02_15845</name>
</gene>
<sequence length="103" mass="9901">MKKTHMKVGGTVAMFVLALGATGAMAHSGDVQGHDPRMAVAMEEVVLVSKTGPLAGGSGGSGGCGFVSNILGNVAGNLLGNTTGTLLGIIGNVFGGGASGNCN</sequence>
<name>A0ABS3DBC7_9BACT</name>
<dbReference type="RefSeq" id="WP_207051918.1">
    <property type="nucleotide sequence ID" value="NZ_JAFIMU010000007.1"/>
</dbReference>
<keyword evidence="1" id="KW-0732">Signal</keyword>
<dbReference type="Proteomes" id="UP000664052">
    <property type="component" value="Unassembled WGS sequence"/>
</dbReference>
<reference evidence="2 3" key="1">
    <citation type="submission" date="2021-02" db="EMBL/GenBank/DDBJ databases">
        <title>De Novo genome assembly of isolated myxobacteria.</title>
        <authorList>
            <person name="Stevens D.C."/>
        </authorList>
    </citation>
    <scope>NUCLEOTIDE SEQUENCE [LARGE SCALE GENOMIC DNA]</scope>
    <source>
        <strain evidence="2 3">ATCC 29039</strain>
    </source>
</reference>
<proteinExistence type="predicted"/>
<evidence type="ECO:0008006" key="4">
    <source>
        <dbReference type="Google" id="ProtNLM"/>
    </source>
</evidence>
<evidence type="ECO:0000313" key="3">
    <source>
        <dbReference type="Proteomes" id="UP000664052"/>
    </source>
</evidence>
<protein>
    <recommendedName>
        <fullName evidence="4">Secreted protein</fullName>
    </recommendedName>
</protein>
<organism evidence="2 3">
    <name type="scientific">Corallococcus macrosporus</name>
    <dbReference type="NCBI Taxonomy" id="35"/>
    <lineage>
        <taxon>Bacteria</taxon>
        <taxon>Pseudomonadati</taxon>
        <taxon>Myxococcota</taxon>
        <taxon>Myxococcia</taxon>
        <taxon>Myxococcales</taxon>
        <taxon>Cystobacterineae</taxon>
        <taxon>Myxococcaceae</taxon>
        <taxon>Corallococcus</taxon>
    </lineage>
</organism>
<keyword evidence="3" id="KW-1185">Reference proteome</keyword>
<feature type="chain" id="PRO_5045285521" description="Secreted protein" evidence="1">
    <location>
        <begin position="27"/>
        <end position="103"/>
    </location>
</feature>
<evidence type="ECO:0000256" key="1">
    <source>
        <dbReference type="SAM" id="SignalP"/>
    </source>
</evidence>
<evidence type="ECO:0000313" key="2">
    <source>
        <dbReference type="EMBL" id="MBN8228983.1"/>
    </source>
</evidence>
<accession>A0ABS3DBC7</accession>
<feature type="signal peptide" evidence="1">
    <location>
        <begin position="1"/>
        <end position="26"/>
    </location>
</feature>
<dbReference type="EMBL" id="JAFIMU010000007">
    <property type="protein sequence ID" value="MBN8228983.1"/>
    <property type="molecule type" value="Genomic_DNA"/>
</dbReference>
<comment type="caution">
    <text evidence="2">The sequence shown here is derived from an EMBL/GenBank/DDBJ whole genome shotgun (WGS) entry which is preliminary data.</text>
</comment>